<evidence type="ECO:0000313" key="1">
    <source>
        <dbReference type="EMBL" id="KAJ9081114.1"/>
    </source>
</evidence>
<accession>A0ACC2U283</accession>
<comment type="caution">
    <text evidence="1">The sequence shown here is derived from an EMBL/GenBank/DDBJ whole genome shotgun (WGS) entry which is preliminary data.</text>
</comment>
<protein>
    <submittedName>
        <fullName evidence="1">Uncharacterized protein</fullName>
    </submittedName>
</protein>
<sequence>MRELDKLLKDLDSAVAEIKEIDHKVKAKVKAATLEDKKLDRVTYKALITNMPDTSEKTIECLHNIQKTVVKGLQFKSFALSAPSVWTDDPEMYAHLSELTILPLWKPRPRSRNQTPTLDSFGPPGLWTVGPLTCVFLGLISHKLIPRMLTHAVKRAKPKKLSHQMED</sequence>
<evidence type="ECO:0000313" key="2">
    <source>
        <dbReference type="Proteomes" id="UP001165960"/>
    </source>
</evidence>
<gene>
    <name evidence="1" type="ORF">DSO57_1018136</name>
</gene>
<keyword evidence="2" id="KW-1185">Reference proteome</keyword>
<dbReference type="EMBL" id="QTSX02001498">
    <property type="protein sequence ID" value="KAJ9081114.1"/>
    <property type="molecule type" value="Genomic_DNA"/>
</dbReference>
<proteinExistence type="predicted"/>
<dbReference type="Proteomes" id="UP001165960">
    <property type="component" value="Unassembled WGS sequence"/>
</dbReference>
<reference evidence="1" key="1">
    <citation type="submission" date="2022-04" db="EMBL/GenBank/DDBJ databases">
        <title>Genome of the entomopathogenic fungus Entomophthora muscae.</title>
        <authorList>
            <person name="Elya C."/>
            <person name="Lovett B.R."/>
            <person name="Lee E."/>
            <person name="Macias A.M."/>
            <person name="Hajek A.E."/>
            <person name="De Bivort B.L."/>
            <person name="Kasson M.T."/>
            <person name="De Fine Licht H.H."/>
            <person name="Stajich J.E."/>
        </authorList>
    </citation>
    <scope>NUCLEOTIDE SEQUENCE</scope>
    <source>
        <strain evidence="1">Berkeley</strain>
    </source>
</reference>
<name>A0ACC2U283_9FUNG</name>
<organism evidence="1 2">
    <name type="scientific">Entomophthora muscae</name>
    <dbReference type="NCBI Taxonomy" id="34485"/>
    <lineage>
        <taxon>Eukaryota</taxon>
        <taxon>Fungi</taxon>
        <taxon>Fungi incertae sedis</taxon>
        <taxon>Zoopagomycota</taxon>
        <taxon>Entomophthoromycotina</taxon>
        <taxon>Entomophthoromycetes</taxon>
        <taxon>Entomophthorales</taxon>
        <taxon>Entomophthoraceae</taxon>
        <taxon>Entomophthora</taxon>
    </lineage>
</organism>